<feature type="transmembrane region" description="Helical" evidence="1">
    <location>
        <begin position="35"/>
        <end position="59"/>
    </location>
</feature>
<dbReference type="PANTHER" id="PTHR32063:SF19">
    <property type="entry name" value="CATION EFFLUX SYSTEM PROTEIN CUSA"/>
    <property type="match status" value="1"/>
</dbReference>
<dbReference type="SUPFAM" id="SSF82866">
    <property type="entry name" value="Multidrug efflux transporter AcrB transmembrane domain"/>
    <property type="match status" value="1"/>
</dbReference>
<gene>
    <name evidence="2" type="ORF">V6255_18435</name>
</gene>
<dbReference type="Pfam" id="PF00873">
    <property type="entry name" value="ACR_tran"/>
    <property type="match status" value="1"/>
</dbReference>
<dbReference type="RefSeq" id="WP_341629426.1">
    <property type="nucleotide sequence ID" value="NZ_JBAKBA010000246.1"/>
</dbReference>
<keyword evidence="1" id="KW-0812">Transmembrane</keyword>
<organism evidence="2 3">
    <name type="scientific">Psychromonas arctica</name>
    <dbReference type="NCBI Taxonomy" id="168275"/>
    <lineage>
        <taxon>Bacteria</taxon>
        <taxon>Pseudomonadati</taxon>
        <taxon>Pseudomonadota</taxon>
        <taxon>Gammaproteobacteria</taxon>
        <taxon>Alteromonadales</taxon>
        <taxon>Psychromonadaceae</taxon>
        <taxon>Psychromonas</taxon>
    </lineage>
</organism>
<sequence length="75" mass="8172">AFRRVGEVLLILSTLPFALIGGIWVMFILGFNFSIAVGVGFIALAGVSIEIGLIMLLYLNKSIATKTSERHEQFS</sequence>
<protein>
    <submittedName>
        <fullName evidence="2">Efflux RND transporter permease subunit</fullName>
    </submittedName>
</protein>
<keyword evidence="3" id="KW-1185">Reference proteome</keyword>
<proteinExistence type="predicted"/>
<dbReference type="Proteomes" id="UP001366060">
    <property type="component" value="Unassembled WGS sequence"/>
</dbReference>
<keyword evidence="1" id="KW-1133">Transmembrane helix</keyword>
<reference evidence="2 3" key="1">
    <citation type="submission" date="2024-02" db="EMBL/GenBank/DDBJ databases">
        <title>Bacteria isolated from the canopy kelp, Nereocystis luetkeana.</title>
        <authorList>
            <person name="Pfister C.A."/>
            <person name="Younker I.T."/>
            <person name="Light S.H."/>
        </authorList>
    </citation>
    <scope>NUCLEOTIDE SEQUENCE [LARGE SCALE GENOMIC DNA]</scope>
    <source>
        <strain evidence="2 3">TI.2.07</strain>
    </source>
</reference>
<evidence type="ECO:0000313" key="2">
    <source>
        <dbReference type="EMBL" id="MEL0661087.1"/>
    </source>
</evidence>
<evidence type="ECO:0000256" key="1">
    <source>
        <dbReference type="SAM" id="Phobius"/>
    </source>
</evidence>
<accession>A0ABU9HHK9</accession>
<feature type="non-terminal residue" evidence="2">
    <location>
        <position position="1"/>
    </location>
</feature>
<keyword evidence="1" id="KW-0472">Membrane</keyword>
<dbReference type="EMBL" id="JBAKBA010000246">
    <property type="protein sequence ID" value="MEL0661087.1"/>
    <property type="molecule type" value="Genomic_DNA"/>
</dbReference>
<name>A0ABU9HHK9_9GAMM</name>
<dbReference type="PANTHER" id="PTHR32063">
    <property type="match status" value="1"/>
</dbReference>
<dbReference type="InterPro" id="IPR001036">
    <property type="entry name" value="Acrflvin-R"/>
</dbReference>
<feature type="non-terminal residue" evidence="2">
    <location>
        <position position="75"/>
    </location>
</feature>
<dbReference type="Gene3D" id="1.20.1640.10">
    <property type="entry name" value="Multidrug efflux transporter AcrB transmembrane domain"/>
    <property type="match status" value="1"/>
</dbReference>
<evidence type="ECO:0000313" key="3">
    <source>
        <dbReference type="Proteomes" id="UP001366060"/>
    </source>
</evidence>
<comment type="caution">
    <text evidence="2">The sequence shown here is derived from an EMBL/GenBank/DDBJ whole genome shotgun (WGS) entry which is preliminary data.</text>
</comment>
<feature type="transmembrane region" description="Helical" evidence="1">
    <location>
        <begin position="7"/>
        <end position="29"/>
    </location>
</feature>